<feature type="region of interest" description="Disordered" evidence="2">
    <location>
        <begin position="1"/>
        <end position="25"/>
    </location>
</feature>
<keyword evidence="1" id="KW-0175">Coiled coil</keyword>
<accession>A0A9P6SNW3</accession>
<reference evidence="3" key="1">
    <citation type="journal article" date="2020" name="Fungal Divers.">
        <title>Resolving the Mortierellaceae phylogeny through synthesis of multi-gene phylogenetics and phylogenomics.</title>
        <authorList>
            <person name="Vandepol N."/>
            <person name="Liber J."/>
            <person name="Desiro A."/>
            <person name="Na H."/>
            <person name="Kennedy M."/>
            <person name="Barry K."/>
            <person name="Grigoriev I.V."/>
            <person name="Miller A.N."/>
            <person name="O'Donnell K."/>
            <person name="Stajich J.E."/>
            <person name="Bonito G."/>
        </authorList>
    </citation>
    <scope>NUCLEOTIDE SEQUENCE</scope>
    <source>
        <strain evidence="3">MES-2147</strain>
    </source>
</reference>
<name>A0A9P6SNW3_9FUNG</name>
<evidence type="ECO:0000313" key="3">
    <source>
        <dbReference type="EMBL" id="KAF9984767.1"/>
    </source>
</evidence>
<feature type="non-terminal residue" evidence="3">
    <location>
        <position position="1"/>
    </location>
</feature>
<comment type="caution">
    <text evidence="3">The sequence shown here is derived from an EMBL/GenBank/DDBJ whole genome shotgun (WGS) entry which is preliminary data.</text>
</comment>
<dbReference type="GO" id="GO:0034080">
    <property type="term" value="P:CENP-A containing chromatin assembly"/>
    <property type="evidence" value="ECO:0007669"/>
    <property type="project" value="InterPro"/>
</dbReference>
<protein>
    <submittedName>
        <fullName evidence="3">Uncharacterized protein</fullName>
    </submittedName>
</protein>
<feature type="region of interest" description="Disordered" evidence="2">
    <location>
        <begin position="69"/>
        <end position="94"/>
    </location>
</feature>
<evidence type="ECO:0000256" key="2">
    <source>
        <dbReference type="SAM" id="MobiDB-lite"/>
    </source>
</evidence>
<feature type="coiled-coil region" evidence="1">
    <location>
        <begin position="98"/>
        <end position="132"/>
    </location>
</feature>
<dbReference type="EMBL" id="JAAAHW010003355">
    <property type="protein sequence ID" value="KAF9984767.1"/>
    <property type="molecule type" value="Genomic_DNA"/>
</dbReference>
<dbReference type="OrthoDB" id="5976950at2759"/>
<dbReference type="PANTHER" id="PTHR28577">
    <property type="entry name" value="CENTROMERE PROTEIN P"/>
    <property type="match status" value="1"/>
</dbReference>
<gene>
    <name evidence="3" type="ORF">BGZ65_012648</name>
</gene>
<evidence type="ECO:0000313" key="4">
    <source>
        <dbReference type="Proteomes" id="UP000749646"/>
    </source>
</evidence>
<dbReference type="Pfam" id="PF13096">
    <property type="entry name" value="CENP-P"/>
    <property type="match status" value="1"/>
</dbReference>
<organism evidence="3 4">
    <name type="scientific">Modicella reniformis</name>
    <dbReference type="NCBI Taxonomy" id="1440133"/>
    <lineage>
        <taxon>Eukaryota</taxon>
        <taxon>Fungi</taxon>
        <taxon>Fungi incertae sedis</taxon>
        <taxon>Mucoromycota</taxon>
        <taxon>Mortierellomycotina</taxon>
        <taxon>Mortierellomycetes</taxon>
        <taxon>Mortierellales</taxon>
        <taxon>Mortierellaceae</taxon>
        <taxon>Modicella</taxon>
    </lineage>
</organism>
<dbReference type="GO" id="GO:0000775">
    <property type="term" value="C:chromosome, centromeric region"/>
    <property type="evidence" value="ECO:0007669"/>
    <property type="project" value="InterPro"/>
</dbReference>
<dbReference type="GO" id="GO:0005634">
    <property type="term" value="C:nucleus"/>
    <property type="evidence" value="ECO:0007669"/>
    <property type="project" value="TreeGrafter"/>
</dbReference>
<dbReference type="AlphaFoldDB" id="A0A9P6SNW3"/>
<keyword evidence="4" id="KW-1185">Reference proteome</keyword>
<dbReference type="InterPro" id="IPR027801">
    <property type="entry name" value="CENP-P"/>
</dbReference>
<evidence type="ECO:0000256" key="1">
    <source>
        <dbReference type="SAM" id="Coils"/>
    </source>
</evidence>
<sequence>MDGYQGDQRKSSGTGAGVDGITSITPFYGRNVTTTAADDNLELFPLSWESRSPALSSDRVEEVVRNSFSSPFGRRRSDISTSSSSRLGQEEDTLTVEKSRILEQLRHMTTEVDQLESRLQAVKRRRARAANSAVQKLQDAQQTEAQEMRQILSSVHHLRLSDQSKKRGDPDRTPLTTLSTQALSNIDVDMIRRLQTYTNITFTSIQNHLFITEDDTKARRYHLVGVCFQLDFKVEFTVREPSLDLEDIHVELPLSVQKELGTFVSRVQNESLLLPFFRTFVQYAQMDYDRQSAMNNLAKRFPQLVKSNHSIRRLSKATRSASGIDNVLSS</sequence>
<proteinExistence type="predicted"/>
<dbReference type="Proteomes" id="UP000749646">
    <property type="component" value="Unassembled WGS sequence"/>
</dbReference>
<dbReference type="PANTHER" id="PTHR28577:SF1">
    <property type="entry name" value="CENTROMERE PROTEIN P"/>
    <property type="match status" value="1"/>
</dbReference>